<dbReference type="Pfam" id="PF14779">
    <property type="entry name" value="BBS1"/>
    <property type="match status" value="2"/>
</dbReference>
<proteinExistence type="predicted"/>
<evidence type="ECO:0000259" key="1">
    <source>
        <dbReference type="Pfam" id="PF14779"/>
    </source>
</evidence>
<comment type="caution">
    <text evidence="2">The sequence shown here is derived from an EMBL/GenBank/DDBJ whole genome shotgun (WGS) entry which is preliminary data.</text>
</comment>
<dbReference type="GO" id="GO:0005930">
    <property type="term" value="C:axoneme"/>
    <property type="evidence" value="ECO:0007669"/>
    <property type="project" value="TreeGrafter"/>
</dbReference>
<dbReference type="PANTHER" id="PTHR20870">
    <property type="entry name" value="BARDET-BIEDL SYNDROME 1 PROTEIN"/>
    <property type="match status" value="1"/>
</dbReference>
<name>A0A7J6TTH8_PEROL</name>
<feature type="domain" description="Bardet-Biedl syndrome 1 N-terminal" evidence="1">
    <location>
        <begin position="8"/>
        <end position="126"/>
    </location>
</feature>
<organism evidence="2 3">
    <name type="scientific">Perkinsus olseni</name>
    <name type="common">Perkinsus atlanticus</name>
    <dbReference type="NCBI Taxonomy" id="32597"/>
    <lineage>
        <taxon>Eukaryota</taxon>
        <taxon>Sar</taxon>
        <taxon>Alveolata</taxon>
        <taxon>Perkinsozoa</taxon>
        <taxon>Perkinsea</taxon>
        <taxon>Perkinsida</taxon>
        <taxon>Perkinsidae</taxon>
        <taxon>Perkinsus</taxon>
    </lineage>
</organism>
<evidence type="ECO:0000313" key="3">
    <source>
        <dbReference type="Proteomes" id="UP000574390"/>
    </source>
</evidence>
<accession>A0A7J6TTH8</accession>
<dbReference type="PANTHER" id="PTHR20870:SF0">
    <property type="entry name" value="BARDET-BIEDL SYNDROME 1 PROTEIN"/>
    <property type="match status" value="1"/>
</dbReference>
<feature type="non-terminal residue" evidence="2">
    <location>
        <position position="1"/>
    </location>
</feature>
<sequence length="303" mass="33010">MDSSQRVWIDAWECPSADFVSYSQQMCMADIDASGEGRLIMVDRKRRIRVYQGTKVAWEQLLPAIPTALQPFYPSSDAAVPSIAVASGADLFVYRFLKPHLKFTLPAIEATAEELAIWQDFRSAALKCRRSDRYEAEESGLALPELDEDAAESPRLPDDLDVALYLGRLQELRESGKNISVRAQDILATAENPRLMEGLLNEVLQVEASDDAALLQTSQTITCLDALKKNQNSKNAVSLLVAACESGTVFVLNSGLTGIAAKVDLPEGSMPALMAVSGVFDLEYRIVIATRGGAILSIKNGQV</sequence>
<reference evidence="2 3" key="1">
    <citation type="submission" date="2020-04" db="EMBL/GenBank/DDBJ databases">
        <title>Perkinsus olseni comparative genomics.</title>
        <authorList>
            <person name="Bogema D.R."/>
        </authorList>
    </citation>
    <scope>NUCLEOTIDE SEQUENCE [LARGE SCALE GENOMIC DNA]</scope>
    <source>
        <strain evidence="2">ATCC PRA-205</strain>
    </source>
</reference>
<dbReference type="InterPro" id="IPR028784">
    <property type="entry name" value="BBS1"/>
</dbReference>
<dbReference type="AlphaFoldDB" id="A0A7J6TTH8"/>
<dbReference type="GO" id="GO:0061512">
    <property type="term" value="P:protein localization to cilium"/>
    <property type="evidence" value="ECO:0007669"/>
    <property type="project" value="TreeGrafter"/>
</dbReference>
<dbReference type="GO" id="GO:0005119">
    <property type="term" value="F:smoothened binding"/>
    <property type="evidence" value="ECO:0007669"/>
    <property type="project" value="TreeGrafter"/>
</dbReference>
<protein>
    <submittedName>
        <fullName evidence="2">Bardet-Biedl syndrome 1 protein</fullName>
    </submittedName>
</protein>
<feature type="domain" description="Bardet-Biedl syndrome 1 N-terminal" evidence="1">
    <location>
        <begin position="161"/>
        <end position="299"/>
    </location>
</feature>
<dbReference type="EMBL" id="JABANM010004786">
    <property type="protein sequence ID" value="KAF4748694.1"/>
    <property type="molecule type" value="Genomic_DNA"/>
</dbReference>
<dbReference type="GO" id="GO:0005813">
    <property type="term" value="C:centrosome"/>
    <property type="evidence" value="ECO:0007669"/>
    <property type="project" value="TreeGrafter"/>
</dbReference>
<dbReference type="InterPro" id="IPR032728">
    <property type="entry name" value="BBS1_N"/>
</dbReference>
<gene>
    <name evidence="2" type="primary">BBS1_1</name>
    <name evidence="2" type="ORF">FOZ62_021753</name>
</gene>
<evidence type="ECO:0000313" key="2">
    <source>
        <dbReference type="EMBL" id="KAF4748694.1"/>
    </source>
</evidence>
<dbReference type="GO" id="GO:0005113">
    <property type="term" value="F:patched binding"/>
    <property type="evidence" value="ECO:0007669"/>
    <property type="project" value="TreeGrafter"/>
</dbReference>
<dbReference type="Proteomes" id="UP000574390">
    <property type="component" value="Unassembled WGS sequence"/>
</dbReference>
<dbReference type="GO" id="GO:1905515">
    <property type="term" value="P:non-motile cilium assembly"/>
    <property type="evidence" value="ECO:0007669"/>
    <property type="project" value="InterPro"/>
</dbReference>
<dbReference type="GO" id="GO:0034464">
    <property type="term" value="C:BBSome"/>
    <property type="evidence" value="ECO:0007669"/>
    <property type="project" value="InterPro"/>
</dbReference>